<name>A0A1K0G4T3_9BASI</name>
<dbReference type="Proteomes" id="UP000179920">
    <property type="component" value="Chromosome VII"/>
</dbReference>
<protein>
    <submittedName>
        <fullName evidence="2">Uncharacterized protein</fullName>
    </submittedName>
</protein>
<feature type="chain" id="PRO_5009664113" evidence="1">
    <location>
        <begin position="28"/>
        <end position="131"/>
    </location>
</feature>
<evidence type="ECO:0000313" key="3">
    <source>
        <dbReference type="Proteomes" id="UP000179920"/>
    </source>
</evidence>
<gene>
    <name evidence="2" type="ORF">UBRO_04531</name>
</gene>
<dbReference type="OrthoDB" id="2544298at2759"/>
<evidence type="ECO:0000313" key="2">
    <source>
        <dbReference type="EMBL" id="SAM82447.1"/>
    </source>
</evidence>
<organism evidence="2 3">
    <name type="scientific">Ustilago bromivora</name>
    <dbReference type="NCBI Taxonomy" id="307758"/>
    <lineage>
        <taxon>Eukaryota</taxon>
        <taxon>Fungi</taxon>
        <taxon>Dikarya</taxon>
        <taxon>Basidiomycota</taxon>
        <taxon>Ustilaginomycotina</taxon>
        <taxon>Ustilaginomycetes</taxon>
        <taxon>Ustilaginales</taxon>
        <taxon>Ustilaginaceae</taxon>
        <taxon>Ustilago</taxon>
    </lineage>
</organism>
<dbReference type="AlphaFoldDB" id="A0A1K0G4T3"/>
<sequence length="131" mass="14240">MFNRIQILALALTLAVLFSNLMMVVEAGTQRVGDECNWKKNCQSYADGVGPDWAKGEITCAVPQSNSPETCGSGDDNRSAFYGTCKAVGTLEATEYGCGCGVHKGPCPATSPFNRIFWPQDWMKNAWAQVH</sequence>
<accession>A0A1K0G4T3</accession>
<keyword evidence="1" id="KW-0732">Signal</keyword>
<reference evidence="3" key="1">
    <citation type="submission" date="2016-04" db="EMBL/GenBank/DDBJ databases">
        <authorList>
            <person name="Guldener U."/>
            <person name="Guldener U."/>
        </authorList>
    </citation>
    <scope>NUCLEOTIDE SEQUENCE [LARGE SCALE GENOMIC DNA]</scope>
    <source>
        <strain evidence="3">UB2112</strain>
    </source>
</reference>
<evidence type="ECO:0000256" key="1">
    <source>
        <dbReference type="SAM" id="SignalP"/>
    </source>
</evidence>
<dbReference type="EMBL" id="LT558123">
    <property type="protein sequence ID" value="SAM82447.1"/>
    <property type="molecule type" value="Genomic_DNA"/>
</dbReference>
<proteinExistence type="predicted"/>
<feature type="signal peptide" evidence="1">
    <location>
        <begin position="1"/>
        <end position="27"/>
    </location>
</feature>